<feature type="domain" description="Glycosyltransferase subfamily 4-like N-terminal" evidence="2">
    <location>
        <begin position="26"/>
        <end position="196"/>
    </location>
</feature>
<evidence type="ECO:0000313" key="3">
    <source>
        <dbReference type="EMBL" id="KAB1324955.1"/>
    </source>
</evidence>
<proteinExistence type="predicted"/>
<dbReference type="CDD" id="cd03801">
    <property type="entry name" value="GT4_PimA-like"/>
    <property type="match status" value="1"/>
</dbReference>
<dbReference type="InterPro" id="IPR050194">
    <property type="entry name" value="Glycosyltransferase_grp1"/>
</dbReference>
<dbReference type="GO" id="GO:0016757">
    <property type="term" value="F:glycosyltransferase activity"/>
    <property type="evidence" value="ECO:0007669"/>
    <property type="project" value="InterPro"/>
</dbReference>
<organism evidence="3 4">
    <name type="scientific">Bacteroides ovatus</name>
    <dbReference type="NCBI Taxonomy" id="28116"/>
    <lineage>
        <taxon>Bacteria</taxon>
        <taxon>Pseudomonadati</taxon>
        <taxon>Bacteroidota</taxon>
        <taxon>Bacteroidia</taxon>
        <taxon>Bacteroidales</taxon>
        <taxon>Bacteroidaceae</taxon>
        <taxon>Bacteroides</taxon>
    </lineage>
</organism>
<dbReference type="InterPro" id="IPR028098">
    <property type="entry name" value="Glyco_trans_4-like_N"/>
</dbReference>
<dbReference type="Pfam" id="PF13439">
    <property type="entry name" value="Glyco_transf_4"/>
    <property type="match status" value="1"/>
</dbReference>
<gene>
    <name evidence="3" type="ORF">F3B53_15815</name>
</gene>
<sequence length="380" mass="43865">MKIVHLCLSAFFIDNYSYQENILPKYHVKMGHVVTVIASLFTYNKEGKGCMLEGYTEYDDRNGYHVVRLPYKNPVKMNHILRHYVNFEKILERETPDVIFSHNVSFGDTTIVAAYLKKHPNVKVYADNHGDFINSAKNFISKQILHPIIWRHYAKKLEPFLTKCYGVTPMRCRFLKEMYHLKPEIIEFLPMGVDDESIPEDREAVRTSIREELNIPQNDIVILTGGKIDKLKNTHVLLDTLKQINNDKVHLIICGTFTPEMEYLKESIDSNSKIHYLGWCNAERVMNCMVASDMACFPGTHSTLWEQSVGVGLPAIFKRWNEMEHVDVNDNCIFVSGDDVNELSSSISKMINNYKYYNSKALVASKQFLYSEISKKAIGQ</sequence>
<evidence type="ECO:0000259" key="1">
    <source>
        <dbReference type="Pfam" id="PF00534"/>
    </source>
</evidence>
<dbReference type="Proteomes" id="UP000375690">
    <property type="component" value="Unassembled WGS sequence"/>
</dbReference>
<dbReference type="PANTHER" id="PTHR45947:SF3">
    <property type="entry name" value="SULFOQUINOVOSYL TRANSFERASE SQD2"/>
    <property type="match status" value="1"/>
</dbReference>
<dbReference type="PANTHER" id="PTHR45947">
    <property type="entry name" value="SULFOQUINOVOSYL TRANSFERASE SQD2"/>
    <property type="match status" value="1"/>
</dbReference>
<dbReference type="Gene3D" id="3.40.50.2000">
    <property type="entry name" value="Glycogen Phosphorylase B"/>
    <property type="match status" value="2"/>
</dbReference>
<reference evidence="3 4" key="1">
    <citation type="journal article" date="2019" name="Nat. Med.">
        <title>A library of human gut bacterial isolates paired with longitudinal multiomics data enables mechanistic microbiome research.</title>
        <authorList>
            <person name="Poyet M."/>
            <person name="Groussin M."/>
            <person name="Gibbons S.M."/>
            <person name="Avila-Pacheco J."/>
            <person name="Jiang X."/>
            <person name="Kearney S.M."/>
            <person name="Perrotta A.R."/>
            <person name="Berdy B."/>
            <person name="Zhao S."/>
            <person name="Lieberman T.D."/>
            <person name="Swanson P.K."/>
            <person name="Smith M."/>
            <person name="Roesemann S."/>
            <person name="Alexander J.E."/>
            <person name="Rich S.A."/>
            <person name="Livny J."/>
            <person name="Vlamakis H."/>
            <person name="Clish C."/>
            <person name="Bullock K."/>
            <person name="Deik A."/>
            <person name="Scott J."/>
            <person name="Pierce K.A."/>
            <person name="Xavier R.J."/>
            <person name="Alm E.J."/>
        </authorList>
    </citation>
    <scope>NUCLEOTIDE SEQUENCE [LARGE SCALE GENOMIC DNA]</scope>
    <source>
        <strain evidence="3 4">BIOML-A2</strain>
    </source>
</reference>
<dbReference type="Pfam" id="PF00534">
    <property type="entry name" value="Glycos_transf_1"/>
    <property type="match status" value="1"/>
</dbReference>
<comment type="caution">
    <text evidence="3">The sequence shown here is derived from an EMBL/GenBank/DDBJ whole genome shotgun (WGS) entry which is preliminary data.</text>
</comment>
<keyword evidence="3" id="KW-0808">Transferase</keyword>
<protein>
    <submittedName>
        <fullName evidence="3">Glycosyltransferase family 4 protein</fullName>
    </submittedName>
</protein>
<dbReference type="SUPFAM" id="SSF53756">
    <property type="entry name" value="UDP-Glycosyltransferase/glycogen phosphorylase"/>
    <property type="match status" value="1"/>
</dbReference>
<dbReference type="RefSeq" id="WP_055234706.1">
    <property type="nucleotide sequence ID" value="NZ_CP113514.1"/>
</dbReference>
<dbReference type="AlphaFoldDB" id="A0A6A1XL19"/>
<evidence type="ECO:0000259" key="2">
    <source>
        <dbReference type="Pfam" id="PF13439"/>
    </source>
</evidence>
<feature type="domain" description="Glycosyl transferase family 1" evidence="1">
    <location>
        <begin position="206"/>
        <end position="301"/>
    </location>
</feature>
<evidence type="ECO:0000313" key="4">
    <source>
        <dbReference type="Proteomes" id="UP000375690"/>
    </source>
</evidence>
<accession>A0A6A1XL19</accession>
<dbReference type="EMBL" id="VWFC01000019">
    <property type="protein sequence ID" value="KAB1324955.1"/>
    <property type="molecule type" value="Genomic_DNA"/>
</dbReference>
<dbReference type="InterPro" id="IPR001296">
    <property type="entry name" value="Glyco_trans_1"/>
</dbReference>
<name>A0A6A1XL19_BACOV</name>